<feature type="signal peptide" evidence="1">
    <location>
        <begin position="1"/>
        <end position="22"/>
    </location>
</feature>
<evidence type="ECO:0000313" key="2">
    <source>
        <dbReference type="EMBL" id="POV99376.1"/>
    </source>
</evidence>
<gene>
    <name evidence="2" type="ORF">PSTT_13818</name>
</gene>
<evidence type="ECO:0000256" key="1">
    <source>
        <dbReference type="SAM" id="SignalP"/>
    </source>
</evidence>
<evidence type="ECO:0000313" key="3">
    <source>
        <dbReference type="Proteomes" id="UP000239156"/>
    </source>
</evidence>
<dbReference type="VEuPathDB" id="FungiDB:PSTT_13818"/>
<sequence>MSRINYLAGVLIICNFGFLGRAGHDYDLISSQHFDWNEPPKLDHFMNPLETSQIQADHAMVPQVNTPLALPSYQVQHSQAVNPTSSSLGLMADYALHDEPKDIFEAVQETRPAKGRQHVVSSPVPLKPFGIFEDPHQSNNNLEYSRIFSSYAALLGAHTSTQIPLYEPRGTSREPTCYYHSPYQFEETIPKNEVMKPTTLQMDHSNNLEPLNEDVMSSETDLGQASPNKRKQITWNQMEEQYSNNNHGALEPYQQEVLSRIEKDTSRTFLPEPAMHHNPAIMQWSKNLGDNGVKNTKAPSMDTLEILPHIGLIPSSSHSIEPFHSSEVSSSTKLYNGTPTKTTIILRRPPAFNNKPKKNPFSQHITKKFPFSPFQDQLVSRLVNTPPDCKALPQSHTGSEVVLDRSSINHLTRNPSTDMRSGISSSHSETHHGTLNFEYHVESFGIEDPSEADESAIDKILDIIQKGGNQFLFINESLPEGAYQTFLNVRLLRVPHEVLVPKKALVSILSSKNWNKFQ</sequence>
<proteinExistence type="predicted"/>
<dbReference type="EMBL" id="PKSL01000202">
    <property type="protein sequence ID" value="POV99376.1"/>
    <property type="molecule type" value="Genomic_DNA"/>
</dbReference>
<dbReference type="VEuPathDB" id="FungiDB:PSHT_14435"/>
<protein>
    <submittedName>
        <fullName evidence="2">Uncharacterized protein</fullName>
    </submittedName>
</protein>
<dbReference type="AlphaFoldDB" id="A0A2S4UQ72"/>
<accession>A0A2S4UQ72</accession>
<dbReference type="Proteomes" id="UP000239156">
    <property type="component" value="Unassembled WGS sequence"/>
</dbReference>
<name>A0A2S4UQ72_9BASI</name>
<feature type="chain" id="PRO_5015651901" evidence="1">
    <location>
        <begin position="23"/>
        <end position="518"/>
    </location>
</feature>
<reference evidence="2" key="1">
    <citation type="submission" date="2017-12" db="EMBL/GenBank/DDBJ databases">
        <title>Gene loss provides genomic basis for host adaptation in cereal stripe rust fungi.</title>
        <authorList>
            <person name="Xia C."/>
        </authorList>
    </citation>
    <scope>NUCLEOTIDE SEQUENCE [LARGE SCALE GENOMIC DNA]</scope>
    <source>
        <strain evidence="2">93-210</strain>
    </source>
</reference>
<organism evidence="2 3">
    <name type="scientific">Puccinia striiformis</name>
    <dbReference type="NCBI Taxonomy" id="27350"/>
    <lineage>
        <taxon>Eukaryota</taxon>
        <taxon>Fungi</taxon>
        <taxon>Dikarya</taxon>
        <taxon>Basidiomycota</taxon>
        <taxon>Pucciniomycotina</taxon>
        <taxon>Pucciniomycetes</taxon>
        <taxon>Pucciniales</taxon>
        <taxon>Pucciniaceae</taxon>
        <taxon>Puccinia</taxon>
    </lineage>
</organism>
<comment type="caution">
    <text evidence="2">The sequence shown here is derived from an EMBL/GenBank/DDBJ whole genome shotgun (WGS) entry which is preliminary data.</text>
</comment>
<keyword evidence="3" id="KW-1185">Reference proteome</keyword>
<keyword evidence="1" id="KW-0732">Signal</keyword>